<sequence>MNVGSASGMGGVGTVPAASRWVERWERQQQRYAIDREERFTVISDVVERVTVGGGRSAPLLLDLGCGPGSLAARLAARMPAAEVVGVDADPLLLELGRAHHGTALRFAEARIGEPGWLDALLLERPVDAAVSTTALHYLGEATLRRTYRELAGRIRPGGVLVNGDHLDPDSPKVHELAVDIGRRRAERQQALAHEDWESWWSGVRADPELAPLLAARDRRTHPHCEGNKLTLNDHLALLRESGFEHVGTVWQFGNSHVVVAVR</sequence>
<dbReference type="InterPro" id="IPR029063">
    <property type="entry name" value="SAM-dependent_MTases_sf"/>
</dbReference>
<reference evidence="5 6" key="1">
    <citation type="submission" date="2015-06" db="EMBL/GenBank/DDBJ databases">
        <title>Recapitulation of the evolution of biosynthetic gene clusters reveals hidden chemical diversity on bacterial genomes.</title>
        <authorList>
            <person name="Cruz-Morales P."/>
            <person name="Martinez-Guerrero C."/>
            <person name="Morales-Escalante M.A."/>
            <person name="Yanez-Guerra L.A."/>
            <person name="Kopp J.F."/>
            <person name="Feldmann J."/>
            <person name="Ramos-Aboites H.E."/>
            <person name="Barona-Gomez F."/>
        </authorList>
    </citation>
    <scope>NUCLEOTIDE SEQUENCE [LARGE SCALE GENOMIC DNA]</scope>
    <source>
        <strain evidence="5 6">ATCC 31245</strain>
    </source>
</reference>
<dbReference type="GO" id="GO:0032259">
    <property type="term" value="P:methylation"/>
    <property type="evidence" value="ECO:0007669"/>
    <property type="project" value="UniProtKB-KW"/>
</dbReference>
<dbReference type="STRING" id="66430.ACS04_13310"/>
<protein>
    <submittedName>
        <fullName evidence="5">Methyltransferase</fullName>
    </submittedName>
</protein>
<dbReference type="EMBL" id="LFML01000050">
    <property type="protein sequence ID" value="KMO97332.1"/>
    <property type="molecule type" value="Genomic_DNA"/>
</dbReference>
<name>A0A0J6XSS3_9ACTN</name>
<dbReference type="SUPFAM" id="SSF53335">
    <property type="entry name" value="S-adenosyl-L-methionine-dependent methyltransferases"/>
    <property type="match status" value="1"/>
</dbReference>
<feature type="domain" description="Methyltransferase" evidence="4">
    <location>
        <begin position="62"/>
        <end position="159"/>
    </location>
</feature>
<accession>A0A0J6XSS3</accession>
<dbReference type="GO" id="GO:0008168">
    <property type="term" value="F:methyltransferase activity"/>
    <property type="evidence" value="ECO:0007669"/>
    <property type="project" value="UniProtKB-KW"/>
</dbReference>
<dbReference type="Gene3D" id="3.40.50.150">
    <property type="entry name" value="Vaccinia Virus protein VP39"/>
    <property type="match status" value="1"/>
</dbReference>
<dbReference type="CDD" id="cd02440">
    <property type="entry name" value="AdoMet_MTases"/>
    <property type="match status" value="1"/>
</dbReference>
<evidence type="ECO:0000313" key="6">
    <source>
        <dbReference type="Proteomes" id="UP000035932"/>
    </source>
</evidence>
<dbReference type="InterPro" id="IPR041698">
    <property type="entry name" value="Methyltransf_25"/>
</dbReference>
<gene>
    <name evidence="5" type="ORF">ACS04_13310</name>
</gene>
<dbReference type="PATRIC" id="fig|66430.4.peg.5091"/>
<keyword evidence="2 5" id="KW-0808">Transferase</keyword>
<dbReference type="Pfam" id="PF13649">
    <property type="entry name" value="Methyltransf_25"/>
    <property type="match status" value="1"/>
</dbReference>
<dbReference type="PANTHER" id="PTHR43464">
    <property type="entry name" value="METHYLTRANSFERASE"/>
    <property type="match status" value="1"/>
</dbReference>
<evidence type="ECO:0000256" key="3">
    <source>
        <dbReference type="ARBA" id="ARBA00022691"/>
    </source>
</evidence>
<keyword evidence="1 5" id="KW-0489">Methyltransferase</keyword>
<keyword evidence="3" id="KW-0949">S-adenosyl-L-methionine</keyword>
<evidence type="ECO:0000259" key="4">
    <source>
        <dbReference type="Pfam" id="PF13649"/>
    </source>
</evidence>
<dbReference type="AlphaFoldDB" id="A0A0J6XSS3"/>
<evidence type="ECO:0000256" key="2">
    <source>
        <dbReference type="ARBA" id="ARBA00022679"/>
    </source>
</evidence>
<evidence type="ECO:0000313" key="5">
    <source>
        <dbReference type="EMBL" id="KMO97332.1"/>
    </source>
</evidence>
<proteinExistence type="predicted"/>
<evidence type="ECO:0000256" key="1">
    <source>
        <dbReference type="ARBA" id="ARBA00022603"/>
    </source>
</evidence>
<comment type="caution">
    <text evidence="5">The sequence shown here is derived from an EMBL/GenBank/DDBJ whole genome shotgun (WGS) entry which is preliminary data.</text>
</comment>
<dbReference type="PANTHER" id="PTHR43464:SF19">
    <property type="entry name" value="UBIQUINONE BIOSYNTHESIS O-METHYLTRANSFERASE, MITOCHONDRIAL"/>
    <property type="match status" value="1"/>
</dbReference>
<organism evidence="5 6">
    <name type="scientific">Streptomyces roseus</name>
    <dbReference type="NCBI Taxonomy" id="66430"/>
    <lineage>
        <taxon>Bacteria</taxon>
        <taxon>Bacillati</taxon>
        <taxon>Actinomycetota</taxon>
        <taxon>Actinomycetes</taxon>
        <taxon>Kitasatosporales</taxon>
        <taxon>Streptomycetaceae</taxon>
        <taxon>Streptomyces</taxon>
    </lineage>
</organism>
<dbReference type="Proteomes" id="UP000035932">
    <property type="component" value="Unassembled WGS sequence"/>
</dbReference>
<keyword evidence="6" id="KW-1185">Reference proteome</keyword>
<dbReference type="RefSeq" id="WP_048476793.1">
    <property type="nucleotide sequence ID" value="NZ_JBIRUD010000001.1"/>
</dbReference>